<organism evidence="2 3">
    <name type="scientific">Podospora australis</name>
    <dbReference type="NCBI Taxonomy" id="1536484"/>
    <lineage>
        <taxon>Eukaryota</taxon>
        <taxon>Fungi</taxon>
        <taxon>Dikarya</taxon>
        <taxon>Ascomycota</taxon>
        <taxon>Pezizomycotina</taxon>
        <taxon>Sordariomycetes</taxon>
        <taxon>Sordariomycetidae</taxon>
        <taxon>Sordariales</taxon>
        <taxon>Podosporaceae</taxon>
        <taxon>Podospora</taxon>
    </lineage>
</organism>
<dbReference type="Proteomes" id="UP001302126">
    <property type="component" value="Unassembled WGS sequence"/>
</dbReference>
<feature type="compositionally biased region" description="Basic residues" evidence="1">
    <location>
        <begin position="37"/>
        <end position="48"/>
    </location>
</feature>
<comment type="caution">
    <text evidence="2">The sequence shown here is derived from an EMBL/GenBank/DDBJ whole genome shotgun (WGS) entry which is preliminary data.</text>
</comment>
<dbReference type="EMBL" id="MU864437">
    <property type="protein sequence ID" value="KAK4185872.1"/>
    <property type="molecule type" value="Genomic_DNA"/>
</dbReference>
<keyword evidence="3" id="KW-1185">Reference proteome</keyword>
<proteinExistence type="predicted"/>
<protein>
    <submittedName>
        <fullName evidence="2">Uncharacterized protein</fullName>
    </submittedName>
</protein>
<feature type="region of interest" description="Disordered" evidence="1">
    <location>
        <begin position="261"/>
        <end position="338"/>
    </location>
</feature>
<name>A0AAN7AH83_9PEZI</name>
<evidence type="ECO:0000313" key="2">
    <source>
        <dbReference type="EMBL" id="KAK4185872.1"/>
    </source>
</evidence>
<feature type="compositionally biased region" description="Acidic residues" evidence="1">
    <location>
        <begin position="272"/>
        <end position="287"/>
    </location>
</feature>
<gene>
    <name evidence="2" type="ORF">QBC35DRAFT_388505</name>
</gene>
<reference evidence="2" key="1">
    <citation type="journal article" date="2023" name="Mol. Phylogenet. Evol.">
        <title>Genome-scale phylogeny and comparative genomics of the fungal order Sordariales.</title>
        <authorList>
            <person name="Hensen N."/>
            <person name="Bonometti L."/>
            <person name="Westerberg I."/>
            <person name="Brannstrom I.O."/>
            <person name="Guillou S."/>
            <person name="Cros-Aarteil S."/>
            <person name="Calhoun S."/>
            <person name="Haridas S."/>
            <person name="Kuo A."/>
            <person name="Mondo S."/>
            <person name="Pangilinan J."/>
            <person name="Riley R."/>
            <person name="LaButti K."/>
            <person name="Andreopoulos B."/>
            <person name="Lipzen A."/>
            <person name="Chen C."/>
            <person name="Yan M."/>
            <person name="Daum C."/>
            <person name="Ng V."/>
            <person name="Clum A."/>
            <person name="Steindorff A."/>
            <person name="Ohm R.A."/>
            <person name="Martin F."/>
            <person name="Silar P."/>
            <person name="Natvig D.O."/>
            <person name="Lalanne C."/>
            <person name="Gautier V."/>
            <person name="Ament-Velasquez S.L."/>
            <person name="Kruys A."/>
            <person name="Hutchinson M.I."/>
            <person name="Powell A.J."/>
            <person name="Barry K."/>
            <person name="Miller A.N."/>
            <person name="Grigoriev I.V."/>
            <person name="Debuchy R."/>
            <person name="Gladieux P."/>
            <person name="Hiltunen Thoren M."/>
            <person name="Johannesson H."/>
        </authorList>
    </citation>
    <scope>NUCLEOTIDE SEQUENCE</scope>
    <source>
        <strain evidence="2">PSN309</strain>
    </source>
</reference>
<feature type="region of interest" description="Disordered" evidence="1">
    <location>
        <begin position="208"/>
        <end position="246"/>
    </location>
</feature>
<sequence>MSVVGKRQHPDPNSKRMPALVISRVPIDPATAPPKASPRKPVRKKRSRATASPSKNKQQQTKSITIASSPSMARKNSYIVISNPPTFPSFSAQKPKPVVPLWEYLKTYLPKETRYPQETVLKELLSFPRQRELPHRWKLQISGFKQRLDNKTLAAVSVTRIPNAAELVGWVLNPLLYLNLSGEGSCQSPFRSVSPYLIALPKRQGSISGRSEVARGAARVLSRGSSVLTEDEDDDEEEEDEEGIETSEDVLAMELEKAQQHLKKTQVNKVQEDEETEEEEAEEESEESPTPTPEPRGTRRSGRLAKTTAATATTRTTTSKTTATRSNARGERPPGAPIESYMMSEWEMVPGRIRVGTGSRAENIAFSSTYLAHSHVSPVSMTSNGISFQLLNIQPGKPVQWPSSNKNDQDDDTTRICSVAQGIVNVKVAGREFPLGPNGVWKVSPGQKCEVGSVWYGGAVVHVVRVQEAEEEYEE</sequence>
<reference evidence="2" key="2">
    <citation type="submission" date="2023-05" db="EMBL/GenBank/DDBJ databases">
        <authorList>
            <consortium name="Lawrence Berkeley National Laboratory"/>
            <person name="Steindorff A."/>
            <person name="Hensen N."/>
            <person name="Bonometti L."/>
            <person name="Westerberg I."/>
            <person name="Brannstrom I.O."/>
            <person name="Guillou S."/>
            <person name="Cros-Aarteil S."/>
            <person name="Calhoun S."/>
            <person name="Haridas S."/>
            <person name="Kuo A."/>
            <person name="Mondo S."/>
            <person name="Pangilinan J."/>
            <person name="Riley R."/>
            <person name="Labutti K."/>
            <person name="Andreopoulos B."/>
            <person name="Lipzen A."/>
            <person name="Chen C."/>
            <person name="Yanf M."/>
            <person name="Daum C."/>
            <person name="Ng V."/>
            <person name="Clum A."/>
            <person name="Ohm R."/>
            <person name="Martin F."/>
            <person name="Silar P."/>
            <person name="Natvig D."/>
            <person name="Lalanne C."/>
            <person name="Gautier V."/>
            <person name="Ament-Velasquez S.L."/>
            <person name="Kruys A."/>
            <person name="Hutchinson M.I."/>
            <person name="Powell A.J."/>
            <person name="Barry K."/>
            <person name="Miller A.N."/>
            <person name="Grigoriev I.V."/>
            <person name="Debuchy R."/>
            <person name="Gladieux P."/>
            <person name="Thoren M.H."/>
            <person name="Johannesson H."/>
        </authorList>
    </citation>
    <scope>NUCLEOTIDE SEQUENCE</scope>
    <source>
        <strain evidence="2">PSN309</strain>
    </source>
</reference>
<feature type="compositionally biased region" description="Low complexity" evidence="1">
    <location>
        <begin position="305"/>
        <end position="326"/>
    </location>
</feature>
<accession>A0AAN7AH83</accession>
<feature type="region of interest" description="Disordered" evidence="1">
    <location>
        <begin position="1"/>
        <end position="68"/>
    </location>
</feature>
<feature type="compositionally biased region" description="Acidic residues" evidence="1">
    <location>
        <begin position="229"/>
        <end position="246"/>
    </location>
</feature>
<feature type="compositionally biased region" description="Polar residues" evidence="1">
    <location>
        <begin position="50"/>
        <end position="68"/>
    </location>
</feature>
<dbReference type="AlphaFoldDB" id="A0AAN7AH83"/>
<evidence type="ECO:0000256" key="1">
    <source>
        <dbReference type="SAM" id="MobiDB-lite"/>
    </source>
</evidence>
<evidence type="ECO:0000313" key="3">
    <source>
        <dbReference type="Proteomes" id="UP001302126"/>
    </source>
</evidence>